<evidence type="ECO:0008006" key="3">
    <source>
        <dbReference type="Google" id="ProtNLM"/>
    </source>
</evidence>
<dbReference type="InterPro" id="IPR023393">
    <property type="entry name" value="START-like_dom_sf"/>
</dbReference>
<dbReference type="OrthoDB" id="838246at2"/>
<proteinExistence type="predicted"/>
<dbReference type="SUPFAM" id="SSF55961">
    <property type="entry name" value="Bet v1-like"/>
    <property type="match status" value="1"/>
</dbReference>
<accession>A1ZPR7</accession>
<dbReference type="Gene3D" id="3.30.530.20">
    <property type="match status" value="1"/>
</dbReference>
<protein>
    <recommendedName>
        <fullName evidence="3">Ligand-binding SRPBCC domain-containing protein</fullName>
    </recommendedName>
</protein>
<dbReference type="eggNOG" id="COG4276">
    <property type="taxonomic scope" value="Bacteria"/>
</dbReference>
<gene>
    <name evidence="1" type="ORF">M23134_02819</name>
</gene>
<dbReference type="AlphaFoldDB" id="A1ZPR7"/>
<dbReference type="Proteomes" id="UP000004095">
    <property type="component" value="Unassembled WGS sequence"/>
</dbReference>
<evidence type="ECO:0000313" key="1">
    <source>
        <dbReference type="EMBL" id="EAY27572.1"/>
    </source>
</evidence>
<organism evidence="1 2">
    <name type="scientific">Microscilla marina ATCC 23134</name>
    <dbReference type="NCBI Taxonomy" id="313606"/>
    <lineage>
        <taxon>Bacteria</taxon>
        <taxon>Pseudomonadati</taxon>
        <taxon>Bacteroidota</taxon>
        <taxon>Cytophagia</taxon>
        <taxon>Cytophagales</taxon>
        <taxon>Microscillaceae</taxon>
        <taxon>Microscilla</taxon>
    </lineage>
</organism>
<dbReference type="RefSeq" id="WP_002699203.1">
    <property type="nucleotide sequence ID" value="NZ_AAWS01000022.1"/>
</dbReference>
<sequence>MRLKISTLVKQPYKQVFAGFDQDLFVKLSPPFPPVKLLRFDGCKVDDRVALRLNFIFFKQTWESLITDYQDNEEEVSFVDEGVKLPFFLKYWKHHHRIVKHGQQTHIVDDITFKTPFFLFDYLMYPALYLQFLYRKPVYRKVFGA</sequence>
<comment type="caution">
    <text evidence="1">The sequence shown here is derived from an EMBL/GenBank/DDBJ whole genome shotgun (WGS) entry which is preliminary data.</text>
</comment>
<reference evidence="1 2" key="1">
    <citation type="submission" date="2007-01" db="EMBL/GenBank/DDBJ databases">
        <authorList>
            <person name="Haygood M."/>
            <person name="Podell S."/>
            <person name="Anderson C."/>
            <person name="Hopkinson B."/>
            <person name="Roe K."/>
            <person name="Barbeau K."/>
            <person name="Gaasterland T."/>
            <person name="Ferriera S."/>
            <person name="Johnson J."/>
            <person name="Kravitz S."/>
            <person name="Beeson K."/>
            <person name="Sutton G."/>
            <person name="Rogers Y.-H."/>
            <person name="Friedman R."/>
            <person name="Frazier M."/>
            <person name="Venter J.C."/>
        </authorList>
    </citation>
    <scope>NUCLEOTIDE SEQUENCE [LARGE SCALE GENOMIC DNA]</scope>
    <source>
        <strain evidence="1 2">ATCC 23134</strain>
    </source>
</reference>
<name>A1ZPR7_MICM2</name>
<keyword evidence="2" id="KW-1185">Reference proteome</keyword>
<evidence type="ECO:0000313" key="2">
    <source>
        <dbReference type="Proteomes" id="UP000004095"/>
    </source>
</evidence>
<dbReference type="EMBL" id="AAWS01000022">
    <property type="protein sequence ID" value="EAY27572.1"/>
    <property type="molecule type" value="Genomic_DNA"/>
</dbReference>